<comment type="caution">
    <text evidence="1">The sequence shown here is derived from an EMBL/GenBank/DDBJ whole genome shotgun (WGS) entry which is preliminary data.</text>
</comment>
<proteinExistence type="predicted"/>
<gene>
    <name evidence="1" type="ORF">EVAR_8729_1</name>
</gene>
<sequence length="80" mass="8342">MSRGPVKPNSGPDAAREPAAAHIWLKTITVFTNSHELLSCIRPLATIISGKPGTVYAFTACGPAPVAAGCAQDTVFYTLL</sequence>
<reference evidence="1 2" key="1">
    <citation type="journal article" date="2019" name="Commun. Biol.">
        <title>The bagworm genome reveals a unique fibroin gene that provides high tensile strength.</title>
        <authorList>
            <person name="Kono N."/>
            <person name="Nakamura H."/>
            <person name="Ohtoshi R."/>
            <person name="Tomita M."/>
            <person name="Numata K."/>
            <person name="Arakawa K."/>
        </authorList>
    </citation>
    <scope>NUCLEOTIDE SEQUENCE [LARGE SCALE GENOMIC DNA]</scope>
</reference>
<evidence type="ECO:0000313" key="2">
    <source>
        <dbReference type="Proteomes" id="UP000299102"/>
    </source>
</evidence>
<dbReference type="EMBL" id="BGZK01000878">
    <property type="protein sequence ID" value="GBP63732.1"/>
    <property type="molecule type" value="Genomic_DNA"/>
</dbReference>
<evidence type="ECO:0000313" key="1">
    <source>
        <dbReference type="EMBL" id="GBP63732.1"/>
    </source>
</evidence>
<dbReference type="Proteomes" id="UP000299102">
    <property type="component" value="Unassembled WGS sequence"/>
</dbReference>
<accession>A0A4C1XL63</accession>
<keyword evidence="2" id="KW-1185">Reference proteome</keyword>
<protein>
    <submittedName>
        <fullName evidence="1">Uncharacterized protein</fullName>
    </submittedName>
</protein>
<organism evidence="1 2">
    <name type="scientific">Eumeta variegata</name>
    <name type="common">Bagworm moth</name>
    <name type="synonym">Eumeta japonica</name>
    <dbReference type="NCBI Taxonomy" id="151549"/>
    <lineage>
        <taxon>Eukaryota</taxon>
        <taxon>Metazoa</taxon>
        <taxon>Ecdysozoa</taxon>
        <taxon>Arthropoda</taxon>
        <taxon>Hexapoda</taxon>
        <taxon>Insecta</taxon>
        <taxon>Pterygota</taxon>
        <taxon>Neoptera</taxon>
        <taxon>Endopterygota</taxon>
        <taxon>Lepidoptera</taxon>
        <taxon>Glossata</taxon>
        <taxon>Ditrysia</taxon>
        <taxon>Tineoidea</taxon>
        <taxon>Psychidae</taxon>
        <taxon>Oiketicinae</taxon>
        <taxon>Eumeta</taxon>
    </lineage>
</organism>
<dbReference type="AlphaFoldDB" id="A0A4C1XL63"/>
<name>A0A4C1XL63_EUMVA</name>